<organism evidence="1 2">
    <name type="scientific">Crocosphaera chwakensis CCY0110</name>
    <dbReference type="NCBI Taxonomy" id="391612"/>
    <lineage>
        <taxon>Bacteria</taxon>
        <taxon>Bacillati</taxon>
        <taxon>Cyanobacteriota</taxon>
        <taxon>Cyanophyceae</taxon>
        <taxon>Oscillatoriophycideae</taxon>
        <taxon>Chroococcales</taxon>
        <taxon>Aphanothecaceae</taxon>
        <taxon>Crocosphaera</taxon>
        <taxon>Crocosphaera chwakensis</taxon>
    </lineage>
</organism>
<reference evidence="1 2" key="1">
    <citation type="submission" date="2007-03" db="EMBL/GenBank/DDBJ databases">
        <authorList>
            <person name="Stal L."/>
            <person name="Ferriera S."/>
            <person name="Johnson J."/>
            <person name="Kravitz S."/>
            <person name="Beeson K."/>
            <person name="Sutton G."/>
            <person name="Rogers Y.-H."/>
            <person name="Friedman R."/>
            <person name="Frazier M."/>
            <person name="Venter J.C."/>
        </authorList>
    </citation>
    <scope>NUCLEOTIDE SEQUENCE [LARGE SCALE GENOMIC DNA]</scope>
    <source>
        <strain evidence="1 2">CCY0110</strain>
    </source>
</reference>
<proteinExistence type="predicted"/>
<evidence type="ECO:0000313" key="2">
    <source>
        <dbReference type="Proteomes" id="UP000003781"/>
    </source>
</evidence>
<keyword evidence="2" id="KW-1185">Reference proteome</keyword>
<dbReference type="EMBL" id="AAXW01000002">
    <property type="protein sequence ID" value="EAZ93242.1"/>
    <property type="molecule type" value="Genomic_DNA"/>
</dbReference>
<accession>A3IHG0</accession>
<sequence>MSRDNISSVIISKPTSARMAVLTVSRESISIQDNPWVSRTCPMALAFCLS</sequence>
<evidence type="ECO:0000313" key="1">
    <source>
        <dbReference type="EMBL" id="EAZ93242.1"/>
    </source>
</evidence>
<gene>
    <name evidence="1" type="ORF">CY0110_15642</name>
</gene>
<name>A3IHG0_9CHRO</name>
<dbReference type="AlphaFoldDB" id="A3IHG0"/>
<dbReference type="Proteomes" id="UP000003781">
    <property type="component" value="Unassembled WGS sequence"/>
</dbReference>
<protein>
    <submittedName>
        <fullName evidence="1">Uncharacterized protein</fullName>
    </submittedName>
</protein>
<comment type="caution">
    <text evidence="1">The sequence shown here is derived from an EMBL/GenBank/DDBJ whole genome shotgun (WGS) entry which is preliminary data.</text>
</comment>